<dbReference type="EMBL" id="JAQMUH010000087">
    <property type="protein sequence ID" value="MDB9539415.1"/>
    <property type="molecule type" value="Genomic_DNA"/>
</dbReference>
<protein>
    <submittedName>
        <fullName evidence="1">Uncharacterized protein</fullName>
    </submittedName>
</protein>
<dbReference type="RefSeq" id="WP_271732278.1">
    <property type="nucleotide sequence ID" value="NZ_JANQDP010000089.1"/>
</dbReference>
<sequence>MTNVRKQVEELSAEDGSKCIFLHHHYAYRVFWDDWLNNFWFCSAIPGTIWVDHHYRSTATNPQEIGCSLIGCKWETCCLIHPWALVSVPNIQD</sequence>
<proteinExistence type="predicted"/>
<evidence type="ECO:0000313" key="1">
    <source>
        <dbReference type="EMBL" id="MDB9539415.1"/>
    </source>
</evidence>
<organism evidence="1 2">
    <name type="scientific">Anabaenopsis arnoldii</name>
    <dbReference type="NCBI Taxonomy" id="2152938"/>
    <lineage>
        <taxon>Bacteria</taxon>
        <taxon>Bacillati</taxon>
        <taxon>Cyanobacteriota</taxon>
        <taxon>Cyanophyceae</taxon>
        <taxon>Nostocales</taxon>
        <taxon>Nodulariaceae</taxon>
        <taxon>Anabaenopsis</taxon>
    </lineage>
</organism>
<dbReference type="Proteomes" id="UP001212499">
    <property type="component" value="Unassembled WGS sequence"/>
</dbReference>
<gene>
    <name evidence="1" type="ORF">PN457_07030</name>
</gene>
<name>A0ABT5AQ22_9CYAN</name>
<evidence type="ECO:0000313" key="2">
    <source>
        <dbReference type="Proteomes" id="UP001212499"/>
    </source>
</evidence>
<keyword evidence="2" id="KW-1185">Reference proteome</keyword>
<reference evidence="1 2" key="1">
    <citation type="submission" date="2023-01" db="EMBL/GenBank/DDBJ databases">
        <title>Genomes from the Australian National Cyanobacteria Reference Collection.</title>
        <authorList>
            <person name="Willis A."/>
            <person name="Lee E.M.F."/>
        </authorList>
    </citation>
    <scope>NUCLEOTIDE SEQUENCE [LARGE SCALE GENOMIC DNA]</scope>
    <source>
        <strain evidence="1 2">CS-1033</strain>
    </source>
</reference>
<comment type="caution">
    <text evidence="1">The sequence shown here is derived from an EMBL/GenBank/DDBJ whole genome shotgun (WGS) entry which is preliminary data.</text>
</comment>
<accession>A0ABT5AQ22</accession>